<evidence type="ECO:0008006" key="3">
    <source>
        <dbReference type="Google" id="ProtNLM"/>
    </source>
</evidence>
<gene>
    <name evidence="1" type="ORF">HLH17_06805</name>
</gene>
<dbReference type="RefSeq" id="WP_171540229.1">
    <property type="nucleotide sequence ID" value="NZ_JABERL010000018.1"/>
</dbReference>
<evidence type="ECO:0000313" key="1">
    <source>
        <dbReference type="EMBL" id="NNH77383.1"/>
    </source>
</evidence>
<comment type="caution">
    <text evidence="1">The sequence shown here is derived from an EMBL/GenBank/DDBJ whole genome shotgun (WGS) entry which is preliminary data.</text>
</comment>
<organism evidence="1 2">
    <name type="scientific">Acinetobacter terrae</name>
    <dbReference type="NCBI Taxonomy" id="2731247"/>
    <lineage>
        <taxon>Bacteria</taxon>
        <taxon>Pseudomonadati</taxon>
        <taxon>Pseudomonadota</taxon>
        <taxon>Gammaproteobacteria</taxon>
        <taxon>Moraxellales</taxon>
        <taxon>Moraxellaceae</taxon>
        <taxon>Acinetobacter</taxon>
        <taxon>Acinetobacter Taxon 24</taxon>
    </lineage>
</organism>
<dbReference type="Proteomes" id="UP000569202">
    <property type="component" value="Unassembled WGS sequence"/>
</dbReference>
<evidence type="ECO:0000313" key="2">
    <source>
        <dbReference type="Proteomes" id="UP000569202"/>
    </source>
</evidence>
<dbReference type="EMBL" id="JABERL010000018">
    <property type="protein sequence ID" value="NNH77383.1"/>
    <property type="molecule type" value="Genomic_DNA"/>
</dbReference>
<sequence length="138" mass="15029">MLKFLFLSISFLPLIGCAIKPVSTDHAKPVPIDRIFNNQYFLPDDNKVNVIIKRDQGHVGSACKTKVLIDGVSVASLNMSEKMVVYLTAEKHILSSIPQGVCGGGIAELEIDLSGKQTATFRIGFDGNATHRIQPTVF</sequence>
<name>A0A7Y2REM6_9GAMM</name>
<protein>
    <recommendedName>
        <fullName evidence="3">Lipoprotein</fullName>
    </recommendedName>
</protein>
<dbReference type="AlphaFoldDB" id="A0A7Y2REM6"/>
<proteinExistence type="predicted"/>
<accession>A0A7Y2REM6</accession>
<reference evidence="1 2" key="1">
    <citation type="submission" date="2020-04" db="EMBL/GenBank/DDBJ databases">
        <title>Acinetobacter Taxon 24.</title>
        <authorList>
            <person name="Nemec A."/>
            <person name="Radolfova-Krizova L."/>
            <person name="Higgins P.G."/>
            <person name="Spanelova P."/>
        </authorList>
    </citation>
    <scope>NUCLEOTIDE SEQUENCE [LARGE SCALE GENOMIC DNA]</scope>
    <source>
        <strain evidence="1 2">ANC 5380</strain>
    </source>
</reference>